<accession>A0A1A9KIE1</accession>
<dbReference type="SUPFAM" id="SSF51182">
    <property type="entry name" value="RmlC-like cupins"/>
    <property type="match status" value="1"/>
</dbReference>
<dbReference type="CDD" id="cd07005">
    <property type="entry name" value="cupin_WbuC-like"/>
    <property type="match status" value="1"/>
</dbReference>
<sequence length="158" mass="17242">MAGPRFLDQALFAGLAGQAAANPRRRQHHNLHAMEEPCHRLLNALQPDTYVQPHCHRSPDKAESIIVLRGRLGLLIFSEAGELLATRELSPEGDCPGVDLPPGTFHALVALAPDSLMFECKAGPYQALADDERGVWAPREGEPGAAEYLAWMRAQFPA</sequence>
<dbReference type="InterPro" id="IPR046058">
    <property type="entry name" value="WbuC_cupin"/>
</dbReference>
<proteinExistence type="predicted"/>
<dbReference type="InterPro" id="IPR027565">
    <property type="entry name" value="Cupin_WbuC"/>
</dbReference>
<evidence type="ECO:0000313" key="3">
    <source>
        <dbReference type="Proteomes" id="UP000077748"/>
    </source>
</evidence>
<dbReference type="NCBIfam" id="TIGR04366">
    <property type="entry name" value="cupin_WbuC"/>
    <property type="match status" value="1"/>
</dbReference>
<dbReference type="Proteomes" id="UP000077748">
    <property type="component" value="Chromosome"/>
</dbReference>
<dbReference type="RefSeq" id="WP_064584300.1">
    <property type="nucleotide sequence ID" value="NZ_CP015878.1"/>
</dbReference>
<reference evidence="2 3" key="1">
    <citation type="submission" date="2016-05" db="EMBL/GenBank/DDBJ databases">
        <title>Genome Sequence of Pseudomonas citronellolis Strain SJTE-3, an Estrogens and Persistent Organic Pollutants degradation strain.</title>
        <authorList>
            <person name="Liang R."/>
        </authorList>
    </citation>
    <scope>NUCLEOTIDE SEQUENCE [LARGE SCALE GENOMIC DNA]</scope>
    <source>
        <strain evidence="2 3">SJTE-3</strain>
    </source>
</reference>
<protein>
    <submittedName>
        <fullName evidence="2">Cupin</fullName>
    </submittedName>
</protein>
<dbReference type="InterPro" id="IPR011051">
    <property type="entry name" value="RmlC_Cupin_sf"/>
</dbReference>
<evidence type="ECO:0000259" key="1">
    <source>
        <dbReference type="Pfam" id="PF19480"/>
    </source>
</evidence>
<evidence type="ECO:0000313" key="2">
    <source>
        <dbReference type="EMBL" id="ANI17298.1"/>
    </source>
</evidence>
<organism evidence="2 3">
    <name type="scientific">Pseudomonas citronellolis</name>
    <dbReference type="NCBI Taxonomy" id="53408"/>
    <lineage>
        <taxon>Bacteria</taxon>
        <taxon>Pseudomonadati</taxon>
        <taxon>Pseudomonadota</taxon>
        <taxon>Gammaproteobacteria</taxon>
        <taxon>Pseudomonadales</taxon>
        <taxon>Pseudomonadaceae</taxon>
        <taxon>Pseudomonas</taxon>
    </lineage>
</organism>
<dbReference type="EMBL" id="CP015878">
    <property type="protein sequence ID" value="ANI17298.1"/>
    <property type="molecule type" value="Genomic_DNA"/>
</dbReference>
<dbReference type="Pfam" id="PF19480">
    <property type="entry name" value="DUF6016"/>
    <property type="match status" value="1"/>
</dbReference>
<gene>
    <name evidence="2" type="ORF">A9C11_26390</name>
</gene>
<feature type="domain" description="Cupin fold metalloprotein WbuC cupin" evidence="1">
    <location>
        <begin position="7"/>
        <end position="88"/>
    </location>
</feature>
<dbReference type="AlphaFoldDB" id="A0A1A9KIE1"/>
<name>A0A1A9KIE1_9PSED</name>